<dbReference type="RefSeq" id="XP_021871369.1">
    <property type="nucleotide sequence ID" value="XM_022012796.1"/>
</dbReference>
<sequence>MSFPHNMDQNMPDSLSRRPTSSMSTVRSRRRPNTPPLSLIFPTAYPFQLDPVTPPPRLESYDHSIDYMATIRPRKPFTDPPRRISSRHTGPRLPSVPFRLGPAVPLHSATPSSLDVTVVQSLHDDEMNMNILTLFPPTPSPSIHTPNRKASVDKLLPTLSISTDHRVKIADRRDTMESLPGPSMPRKELPPTPPEAEEEGQEGEAFNTSSASASTSVAFSEPQLPPRPQRRRRPASGYPQPMARASTSHDSLDSALADNRLSSQHLDVDLDSYSTTEYDTEDDVLEDCEPTLSFRTASTTDSTHYTPSSVGASKGHRPAEGEPRIRLRTNTGRSTAYSSAESSMASGAYSYSAYADGSLYHPHPPPMPSVPRQTKNEQIGLGFSMPDLAIPTFQAESSPSVADPNSPAGSFAHRPWRRDPASQRMRSDSASSAVDYDSELNQSANTPPVDLAVDGIDFPDMPWANKEDLASDAVALVEDGKSRVIDKTRIAGLGGVESLEGDVLASLAGTTHLLLDNIGSNLEQVLPALLSVVASTLVVLDISANGLPLLPETLRHCTLLEELNVSGNPIRVLPTWMAELVEMRVLAVDGCQLQSIPQDLSALGRLHTLCLRGNRLVSLPSWLCLLSHLETLRVDENPFAPEWLPIVSPILTSSSATMPARAIPPRSSSVQRRPTYARSRSSSAAISLNSSSEDGQSPLAQATSSLNLDSINENAPRSAPPPSSNDIVPHSANPLSASPSSPEKMSTILESPRGLRKMKSASDLLAGLDNAGPSKPSVRGPSHDLQSSAGINHSDSVFARSLGAKEGARIGASILPNYEGSTSPSKQPRPSTSSSATGKSGKWGFLRKMSKHRLRGDKDSSPRSSDGNVSPVPPLIHAHSDMGPRSPQSARPSFSTAQSSLTLPLHRNAMSEFGSLPSTPSVASIAAVPHTLPATSHGSNSLPRAVKRRSYLMVDQAPSLSVNIPSWSPFFVDHSTFEHPSPNPPNQIDLSTPDPQLSGQGTGLFPSQTLRSEPFQNGLGSPVQLNPEARYAQGLESIKSYLRDLFDLSRTPIEPYGSFEVVQTVEHGHESPDTSSAGLSRESRSSIADARRTRRPTMDVNSLAGAEGSLTASSASVVSCETAESGVLTGKKFKNDAAKRARVLREIWETERTYVRGLGELVTIYVKPSSHPVNAGKSNETIIPAPERKVVFGGIESILSIHRDNLLPALEKAIRPLLEGKDDEDGDLSTTTAHAVGEVFRTYIAYMKQYSSYINNFDNAQSRMKTWSAPSSVPTTPSYPSRPSLGRSSTAHTGSVSSAAISVGMGLSSLSLPLAEAMPSTGNQMSSSQKKRVKAFLKKCREHPLHSQINLESYLLLPIQRVPRYKLLLEDLAMCTMPQADGPRDTLDDALNEIASLASLMNEEKRDADSRLRLLHWQKRITMRGPSPLVQPHRRLIMDGALTLIRLVKKASSFVEMDTTVANFSVSCKADIEQTITPSKVVVPVEHITPEPMDRPIMLILCSDLLALVQQRTAAGGWDGPVDLFNVLRMGTLREPASIVHGNVLRVVDNKSIYYFNGESPEMILQWSRAINSARRR</sequence>
<dbReference type="GeneID" id="33554604"/>
<dbReference type="InterPro" id="IPR051092">
    <property type="entry name" value="FYVE_RhoGEF_PH"/>
</dbReference>
<evidence type="ECO:0000313" key="3">
    <source>
        <dbReference type="EMBL" id="ORX37331.1"/>
    </source>
</evidence>
<dbReference type="PANTHER" id="PTHR12673">
    <property type="entry name" value="FACIOGENITAL DYSPLASIA PROTEIN"/>
    <property type="match status" value="1"/>
</dbReference>
<dbReference type="InterPro" id="IPR035899">
    <property type="entry name" value="DBL_dom_sf"/>
</dbReference>
<dbReference type="PROSITE" id="PS50010">
    <property type="entry name" value="DH_2"/>
    <property type="match status" value="1"/>
</dbReference>
<feature type="compositionally biased region" description="Low complexity" evidence="1">
    <location>
        <begin position="831"/>
        <end position="842"/>
    </location>
</feature>
<evidence type="ECO:0000313" key="4">
    <source>
        <dbReference type="Proteomes" id="UP000193218"/>
    </source>
</evidence>
<dbReference type="GO" id="GO:0005085">
    <property type="term" value="F:guanyl-nucleotide exchange factor activity"/>
    <property type="evidence" value="ECO:0007669"/>
    <property type="project" value="InterPro"/>
</dbReference>
<keyword evidence="4" id="KW-1185">Reference proteome</keyword>
<feature type="region of interest" description="Disordered" evidence="1">
    <location>
        <begin position="169"/>
        <end position="252"/>
    </location>
</feature>
<dbReference type="EMBL" id="NBSH01000006">
    <property type="protein sequence ID" value="ORX37331.1"/>
    <property type="molecule type" value="Genomic_DNA"/>
</dbReference>
<feature type="region of interest" description="Disordered" evidence="1">
    <location>
        <begin position="294"/>
        <end position="342"/>
    </location>
</feature>
<dbReference type="PROSITE" id="PS00741">
    <property type="entry name" value="DH_1"/>
    <property type="match status" value="1"/>
</dbReference>
<feature type="compositionally biased region" description="Polar residues" evidence="1">
    <location>
        <begin position="693"/>
        <end position="713"/>
    </location>
</feature>
<dbReference type="Gene3D" id="3.80.10.10">
    <property type="entry name" value="Ribonuclease Inhibitor"/>
    <property type="match status" value="1"/>
</dbReference>
<feature type="compositionally biased region" description="Low complexity" evidence="1">
    <location>
        <begin position="17"/>
        <end position="26"/>
    </location>
</feature>
<feature type="compositionally biased region" description="Polar residues" evidence="1">
    <location>
        <begin position="886"/>
        <end position="899"/>
    </location>
</feature>
<organism evidence="3 4">
    <name type="scientific">Kockovaella imperatae</name>
    <dbReference type="NCBI Taxonomy" id="4999"/>
    <lineage>
        <taxon>Eukaryota</taxon>
        <taxon>Fungi</taxon>
        <taxon>Dikarya</taxon>
        <taxon>Basidiomycota</taxon>
        <taxon>Agaricomycotina</taxon>
        <taxon>Tremellomycetes</taxon>
        <taxon>Tremellales</taxon>
        <taxon>Cuniculitremaceae</taxon>
        <taxon>Kockovaella</taxon>
    </lineage>
</organism>
<dbReference type="SMART" id="SM00325">
    <property type="entry name" value="RhoGEF"/>
    <property type="match status" value="1"/>
</dbReference>
<protein>
    <submittedName>
        <fullName evidence="3">RhoGEF domain-domain-containing protein</fullName>
    </submittedName>
</protein>
<reference evidence="3 4" key="1">
    <citation type="submission" date="2017-03" db="EMBL/GenBank/DDBJ databases">
        <title>Widespread Adenine N6-methylation of Active Genes in Fungi.</title>
        <authorList>
            <consortium name="DOE Joint Genome Institute"/>
            <person name="Mondo S.J."/>
            <person name="Dannebaum R.O."/>
            <person name="Kuo R.C."/>
            <person name="Louie K.B."/>
            <person name="Bewick A.J."/>
            <person name="Labutti K."/>
            <person name="Haridas S."/>
            <person name="Kuo A."/>
            <person name="Salamov A."/>
            <person name="Ahrendt S.R."/>
            <person name="Lau R."/>
            <person name="Bowen B.P."/>
            <person name="Lipzen A."/>
            <person name="Sullivan W."/>
            <person name="Andreopoulos W.B."/>
            <person name="Clum A."/>
            <person name="Lindquist E."/>
            <person name="Daum C."/>
            <person name="Northen T.R."/>
            <person name="Ramamoorthy G."/>
            <person name="Schmitz R.J."/>
            <person name="Gryganskyi A."/>
            <person name="Culley D."/>
            <person name="Magnuson J."/>
            <person name="James T.Y."/>
            <person name="O'Malley M.A."/>
            <person name="Stajich J.E."/>
            <person name="Spatafora J.W."/>
            <person name="Visel A."/>
            <person name="Grigoriev I.V."/>
        </authorList>
    </citation>
    <scope>NUCLEOTIDE SEQUENCE [LARGE SCALE GENOMIC DNA]</scope>
    <source>
        <strain evidence="3 4">NRRL Y-17943</strain>
    </source>
</reference>
<dbReference type="InterPro" id="IPR001611">
    <property type="entry name" value="Leu-rich_rpt"/>
</dbReference>
<dbReference type="SUPFAM" id="SSF48065">
    <property type="entry name" value="DBL homology domain (DH-domain)"/>
    <property type="match status" value="1"/>
</dbReference>
<dbReference type="GO" id="GO:0005737">
    <property type="term" value="C:cytoplasm"/>
    <property type="evidence" value="ECO:0007669"/>
    <property type="project" value="TreeGrafter"/>
</dbReference>
<dbReference type="Gene3D" id="1.20.900.10">
    <property type="entry name" value="Dbl homology (DH) domain"/>
    <property type="match status" value="1"/>
</dbReference>
<dbReference type="Proteomes" id="UP000193218">
    <property type="component" value="Unassembled WGS sequence"/>
</dbReference>
<feature type="compositionally biased region" description="Low complexity" evidence="1">
    <location>
        <begin position="1267"/>
        <end position="1284"/>
    </location>
</feature>
<accession>A0A1Y1UH03</accession>
<comment type="caution">
    <text evidence="3">The sequence shown here is derived from an EMBL/GenBank/DDBJ whole genome shotgun (WGS) entry which is preliminary data.</text>
</comment>
<dbReference type="PANTHER" id="PTHR12673:SF270">
    <property type="entry name" value="FYVE-TYPE DOMAIN-CONTAINING PROTEIN"/>
    <property type="match status" value="1"/>
</dbReference>
<feature type="compositionally biased region" description="Polar residues" evidence="1">
    <location>
        <begin position="294"/>
        <end position="311"/>
    </location>
</feature>
<feature type="region of interest" description="Disordered" evidence="1">
    <location>
        <begin position="73"/>
        <end position="97"/>
    </location>
</feature>
<gene>
    <name evidence="3" type="ORF">BD324DRAFT_441427</name>
</gene>
<evidence type="ECO:0000259" key="2">
    <source>
        <dbReference type="PROSITE" id="PS50010"/>
    </source>
</evidence>
<dbReference type="Pfam" id="PF00621">
    <property type="entry name" value="RhoGEF"/>
    <property type="match status" value="1"/>
</dbReference>
<feature type="compositionally biased region" description="Low complexity" evidence="1">
    <location>
        <begin position="677"/>
        <end position="692"/>
    </location>
</feature>
<feature type="domain" description="DH" evidence="2">
    <location>
        <begin position="1139"/>
        <end position="1404"/>
    </location>
</feature>
<dbReference type="PROSITE" id="PS51450">
    <property type="entry name" value="LRR"/>
    <property type="match status" value="1"/>
</dbReference>
<dbReference type="GO" id="GO:0035556">
    <property type="term" value="P:intracellular signal transduction"/>
    <property type="evidence" value="ECO:0007669"/>
    <property type="project" value="InterPro"/>
</dbReference>
<feature type="region of interest" description="Disordered" evidence="1">
    <location>
        <begin position="815"/>
        <end position="899"/>
    </location>
</feature>
<feature type="region of interest" description="Disordered" evidence="1">
    <location>
        <begin position="1"/>
        <end position="39"/>
    </location>
</feature>
<feature type="compositionally biased region" description="Low complexity" evidence="1">
    <location>
        <begin position="729"/>
        <end position="742"/>
    </location>
</feature>
<dbReference type="OrthoDB" id="660555at2759"/>
<dbReference type="InterPro" id="IPR000219">
    <property type="entry name" value="DH_dom"/>
</dbReference>
<dbReference type="SUPFAM" id="SSF52058">
    <property type="entry name" value="L domain-like"/>
    <property type="match status" value="1"/>
</dbReference>
<dbReference type="STRING" id="4999.A0A1Y1UH03"/>
<feature type="compositionally biased region" description="Low complexity" evidence="1">
    <location>
        <begin position="203"/>
        <end position="222"/>
    </location>
</feature>
<dbReference type="InParanoid" id="A0A1Y1UH03"/>
<feature type="region of interest" description="Disordered" evidence="1">
    <location>
        <begin position="395"/>
        <end position="448"/>
    </location>
</feature>
<feature type="region of interest" description="Disordered" evidence="1">
    <location>
        <begin position="1267"/>
        <end position="1292"/>
    </location>
</feature>
<feature type="compositionally biased region" description="Polar residues" evidence="1">
    <location>
        <begin position="819"/>
        <end position="830"/>
    </location>
</feature>
<feature type="compositionally biased region" description="Basic and acidic residues" evidence="1">
    <location>
        <begin position="417"/>
        <end position="427"/>
    </location>
</feature>
<dbReference type="InterPro" id="IPR032675">
    <property type="entry name" value="LRR_dom_sf"/>
</dbReference>
<dbReference type="InterPro" id="IPR001331">
    <property type="entry name" value="GDS_CDC24_CS"/>
</dbReference>
<feature type="region of interest" description="Disordered" evidence="1">
    <location>
        <begin position="657"/>
        <end position="746"/>
    </location>
</feature>
<name>A0A1Y1UH03_9TREE</name>
<feature type="region of interest" description="Disordered" evidence="1">
    <location>
        <begin position="766"/>
        <end position="790"/>
    </location>
</feature>
<proteinExistence type="predicted"/>
<dbReference type="CDD" id="cd00160">
    <property type="entry name" value="RhoGEF"/>
    <property type="match status" value="1"/>
</dbReference>
<evidence type="ECO:0000256" key="1">
    <source>
        <dbReference type="SAM" id="MobiDB-lite"/>
    </source>
</evidence>
<feature type="region of interest" description="Disordered" evidence="1">
    <location>
        <begin position="1066"/>
        <end position="1105"/>
    </location>
</feature>